<dbReference type="AlphaFoldDB" id="A0A844XZM8"/>
<feature type="transmembrane region" description="Helical" evidence="2">
    <location>
        <begin position="690"/>
        <end position="707"/>
    </location>
</feature>
<feature type="transmembrane region" description="Helical" evidence="2">
    <location>
        <begin position="537"/>
        <end position="555"/>
    </location>
</feature>
<feature type="transmembrane region" description="Helical" evidence="2">
    <location>
        <begin position="911"/>
        <end position="929"/>
    </location>
</feature>
<proteinExistence type="predicted"/>
<dbReference type="EMBL" id="WTYF01000004">
    <property type="protein sequence ID" value="MXO51435.1"/>
    <property type="molecule type" value="Genomic_DNA"/>
</dbReference>
<dbReference type="RefSeq" id="WP_160608169.1">
    <property type="nucleotide sequence ID" value="NZ_WTYF01000004.1"/>
</dbReference>
<feature type="transmembrane region" description="Helical" evidence="2">
    <location>
        <begin position="306"/>
        <end position="325"/>
    </location>
</feature>
<protein>
    <submittedName>
        <fullName evidence="3">DUF2339 domain-containing protein</fullName>
    </submittedName>
</protein>
<comment type="caution">
    <text evidence="3">The sequence shown here is derived from an EMBL/GenBank/DDBJ whole genome shotgun (WGS) entry which is preliminary data.</text>
</comment>
<feature type="transmembrane region" description="Helical" evidence="2">
    <location>
        <begin position="814"/>
        <end position="834"/>
    </location>
</feature>
<evidence type="ECO:0000313" key="4">
    <source>
        <dbReference type="Proteomes" id="UP000444185"/>
    </source>
</evidence>
<keyword evidence="4" id="KW-1185">Reference proteome</keyword>
<reference evidence="3 4" key="1">
    <citation type="submission" date="2019-12" db="EMBL/GenBank/DDBJ databases">
        <title>Genomic-based taxomic classification of the family Erythrobacteraceae.</title>
        <authorList>
            <person name="Xu L."/>
        </authorList>
    </citation>
    <scope>NUCLEOTIDE SEQUENCE [LARGE SCALE GENOMIC DNA]</scope>
    <source>
        <strain evidence="3 4">DSM 16225</strain>
    </source>
</reference>
<dbReference type="OrthoDB" id="5422830at2"/>
<feature type="transmembrane region" description="Helical" evidence="2">
    <location>
        <begin position="435"/>
        <end position="455"/>
    </location>
</feature>
<keyword evidence="2" id="KW-0472">Membrane</keyword>
<feature type="transmembrane region" description="Helical" evidence="2">
    <location>
        <begin position="118"/>
        <end position="139"/>
    </location>
</feature>
<gene>
    <name evidence="3" type="ORF">GRI42_08985</name>
</gene>
<dbReference type="PIRSF" id="PIRSF035905">
    <property type="entry name" value="UCP035905_mp"/>
    <property type="match status" value="1"/>
</dbReference>
<dbReference type="Pfam" id="PF10101">
    <property type="entry name" value="DUF2339"/>
    <property type="match status" value="1"/>
</dbReference>
<accession>A0A844XZM8</accession>
<feature type="region of interest" description="Disordered" evidence="1">
    <location>
        <begin position="74"/>
        <end position="102"/>
    </location>
</feature>
<keyword evidence="2" id="KW-0812">Transmembrane</keyword>
<feature type="transmembrane region" description="Helical" evidence="2">
    <location>
        <begin position="355"/>
        <end position="374"/>
    </location>
</feature>
<keyword evidence="2" id="KW-1133">Transmembrane helix</keyword>
<dbReference type="Proteomes" id="UP000444185">
    <property type="component" value="Unassembled WGS sequence"/>
</dbReference>
<feature type="transmembrane region" description="Helical" evidence="2">
    <location>
        <begin position="608"/>
        <end position="638"/>
    </location>
</feature>
<evidence type="ECO:0000313" key="3">
    <source>
        <dbReference type="EMBL" id="MXO51435.1"/>
    </source>
</evidence>
<feature type="transmembrane region" description="Helical" evidence="2">
    <location>
        <begin position="332"/>
        <end position="349"/>
    </location>
</feature>
<dbReference type="PANTHER" id="PTHR38434:SF1">
    <property type="entry name" value="BLL2549 PROTEIN"/>
    <property type="match status" value="1"/>
</dbReference>
<feature type="transmembrane region" description="Helical" evidence="2">
    <location>
        <begin position="719"/>
        <end position="740"/>
    </location>
</feature>
<feature type="transmembrane region" description="Helical" evidence="2">
    <location>
        <begin position="254"/>
        <end position="272"/>
    </location>
</feature>
<feature type="transmembrane region" description="Helical" evidence="2">
    <location>
        <begin position="180"/>
        <end position="198"/>
    </location>
</feature>
<evidence type="ECO:0000256" key="1">
    <source>
        <dbReference type="SAM" id="MobiDB-lite"/>
    </source>
</evidence>
<feature type="transmembrane region" description="Helical" evidence="2">
    <location>
        <begin position="513"/>
        <end position="530"/>
    </location>
</feature>
<name>A0A844XZM8_9SPHN</name>
<feature type="transmembrane region" description="Helical" evidence="2">
    <location>
        <begin position="881"/>
        <end position="899"/>
    </location>
</feature>
<feature type="transmembrane region" description="Helical" evidence="2">
    <location>
        <begin position="204"/>
        <end position="222"/>
    </location>
</feature>
<dbReference type="InterPro" id="IPR019286">
    <property type="entry name" value="DUF2339_TM"/>
</dbReference>
<feature type="transmembrane region" description="Helical" evidence="2">
    <location>
        <begin position="461"/>
        <end position="482"/>
    </location>
</feature>
<feature type="transmembrane region" description="Helical" evidence="2">
    <location>
        <begin position="405"/>
        <end position="423"/>
    </location>
</feature>
<feature type="transmembrane region" description="Helical" evidence="2">
    <location>
        <begin position="841"/>
        <end position="861"/>
    </location>
</feature>
<feature type="transmembrane region" description="Helical" evidence="2">
    <location>
        <begin position="279"/>
        <end position="300"/>
    </location>
</feature>
<evidence type="ECO:0000256" key="2">
    <source>
        <dbReference type="SAM" id="Phobius"/>
    </source>
</evidence>
<dbReference type="PANTHER" id="PTHR38434">
    <property type="entry name" value="BLL2549 PROTEIN"/>
    <property type="match status" value="1"/>
</dbReference>
<feature type="transmembrane region" description="Helical" evidence="2">
    <location>
        <begin position="151"/>
        <end position="168"/>
    </location>
</feature>
<sequence length="963" mass="101236">MEWFLALVLFALAFYQREKLRTLQYRVESLEGAIDHVLALLREGKGAEVAEAVAPPEPAKAKTASVPLVVRRTGEPVSKPEPVADLQPQPLLPEPEQQPEEPERRFAFDFEELFGRRLPIWAGGVTLAVAGVLLVRYSIEAGLLTPSVRVALSFLFGLGLLGGAEAAYRNAERVGDERVCQALAGAGLATLYAGFYLAGSQYDLIGQTVAFLGLAVVTAAAIGLSYRFGLPSAVLGLVGGFAAPALVGGEEANLPLLALYLALVTGGLTQTGNRQRRPWLGLGALIGGLGWGGLLLTTGGMSGVDILALGLYFVLLGAVLPALLATEKLERPLRLASAAIASLQLAVLVDEGGYSALAWGLYLLLGGALAWFGWRKPEVRPASAMAATIGVLLLGLWPAPPEAGFAAVAAALATIFAGVPLFHLHTRSDQLVDRLSAALVPLALDITMLLTFGTLDSDNLRIAEALACLALAALPGAAAWLLWNREDAVSLAVNLASAAVLAVLAGLCVLPAMATPFLLGAIAAGLCLLLRRRLQETLPLAAVTWTAALAALASVPASDALMREMDALVTGTDHTNLTGILRWLASAAPFALLAHLERDGLRRGIAEAVAALAAFAALAQVLPPIALVWTATAGVLALRWRMPGRDMAMLALVAAIGLWAFLPLVDWTGAGAVSLAGDPFLLSSLSSLRSTLGHILPLALALAAVQISERGFLKSPMALGWAALPVGFVVLHVLFKQIFAIETMTGFRASGLAERTVFEALLLSLAWGAAKGIGQMPADRRVATGLAVLSLAHFSIFTLFWHNPLFALQAVGPVPLANLALAAFAVAIAGLLSLRLWHPRWRVWIDALVMATATLGAITLLRQAFAGSYLPQLPMSQAEDLLRSLVGIVLAVAFLLIGSRRAERSWRVGSLVLMTGTAIKVFVFDTAGLEGLVRIASFVALGASLIGIGWFYSRQLRSEPTPQ</sequence>
<feature type="transmembrane region" description="Helical" evidence="2">
    <location>
        <begin position="381"/>
        <end position="399"/>
    </location>
</feature>
<dbReference type="InterPro" id="IPR014600">
    <property type="entry name" value="UCP035905_mem"/>
</dbReference>
<feature type="transmembrane region" description="Helical" evidence="2">
    <location>
        <begin position="650"/>
        <end position="670"/>
    </location>
</feature>
<feature type="transmembrane region" description="Helical" evidence="2">
    <location>
        <begin position="935"/>
        <end position="953"/>
    </location>
</feature>
<feature type="transmembrane region" description="Helical" evidence="2">
    <location>
        <begin position="489"/>
        <end position="507"/>
    </location>
</feature>
<feature type="transmembrane region" description="Helical" evidence="2">
    <location>
        <begin position="782"/>
        <end position="802"/>
    </location>
</feature>
<organism evidence="3 4">
    <name type="scientific">Qipengyuania gaetbuli</name>
    <dbReference type="NCBI Taxonomy" id="266952"/>
    <lineage>
        <taxon>Bacteria</taxon>
        <taxon>Pseudomonadati</taxon>
        <taxon>Pseudomonadota</taxon>
        <taxon>Alphaproteobacteria</taxon>
        <taxon>Sphingomonadales</taxon>
        <taxon>Erythrobacteraceae</taxon>
        <taxon>Qipengyuania</taxon>
    </lineage>
</organism>